<dbReference type="Proteomes" id="UP000007346">
    <property type="component" value="Chromosome"/>
</dbReference>
<dbReference type="Pfam" id="PF13306">
    <property type="entry name" value="LRR_5"/>
    <property type="match status" value="1"/>
</dbReference>
<evidence type="ECO:0000313" key="3">
    <source>
        <dbReference type="Proteomes" id="UP000007346"/>
    </source>
</evidence>
<sequence>MQLEVYRKMKKIIIFILITVLMLLSCKNNSTNVDTDNNNGNNTGENNNNGGSTVTPEELEKYGIEIDSATTENIEKALNQYYQDKGEYKVIFKGNSTIQYTRLTSIASLLNDITLKNINVIVRFEHVNFQNNKLNERILQGNQDNSNIVKVILPDNITTIGRYAFSCVNLTNVNMPKNLKTI</sequence>
<accession>J9UQI3</accession>
<dbReference type="PROSITE" id="PS51257">
    <property type="entry name" value="PROKAR_LIPOPROTEIN"/>
    <property type="match status" value="1"/>
</dbReference>
<name>J9UQI3_BRAPL</name>
<dbReference type="EMBL" id="CP003490">
    <property type="protein sequence ID" value="AFR69739.1"/>
    <property type="molecule type" value="Genomic_DNA"/>
</dbReference>
<protein>
    <submittedName>
        <fullName evidence="2">Surface antigen BspA like protein</fullName>
    </submittedName>
</protein>
<dbReference type="AlphaFoldDB" id="J9UQI3"/>
<gene>
    <name evidence="2" type="ORF">B2904_orf384</name>
</gene>
<evidence type="ECO:0000256" key="1">
    <source>
        <dbReference type="SAM" id="MobiDB-lite"/>
    </source>
</evidence>
<proteinExistence type="predicted"/>
<dbReference type="PATRIC" id="fig|1133568.3.peg.380"/>
<dbReference type="HOGENOM" id="CLU_1479386_0_0_12"/>
<organism evidence="2 3">
    <name type="scientific">Brachyspira pilosicoli B2904</name>
    <dbReference type="NCBI Taxonomy" id="1133568"/>
    <lineage>
        <taxon>Bacteria</taxon>
        <taxon>Pseudomonadati</taxon>
        <taxon>Spirochaetota</taxon>
        <taxon>Spirochaetia</taxon>
        <taxon>Brachyspirales</taxon>
        <taxon>Brachyspiraceae</taxon>
        <taxon>Brachyspira</taxon>
    </lineage>
</organism>
<dbReference type="InterPro" id="IPR026906">
    <property type="entry name" value="LRR_5"/>
</dbReference>
<reference evidence="2 3" key="1">
    <citation type="journal article" date="2012" name="BMC Genomics">
        <title>Comparative genomics of Brachyspira pilosicoli strains: genome rearrangements, reductions and correlation of genetic compliment with phenotypic diversity.</title>
        <authorList>
            <person name="Mappley L.J."/>
            <person name="Black M.L."/>
            <person name="Abuoun M."/>
            <person name="Darby A.C."/>
            <person name="Woodward M.J."/>
            <person name="Parkhill J."/>
            <person name="Turner A.K."/>
            <person name="Bellgard M.I."/>
            <person name="La T."/>
            <person name="Phillips N.D."/>
            <person name="La Ragione R.M."/>
            <person name="Hampson D.J."/>
        </authorList>
    </citation>
    <scope>NUCLEOTIDE SEQUENCE [LARGE SCALE GENOMIC DNA]</scope>
    <source>
        <strain evidence="2">B2904</strain>
    </source>
</reference>
<dbReference type="InterPro" id="IPR032675">
    <property type="entry name" value="LRR_dom_sf"/>
</dbReference>
<evidence type="ECO:0000313" key="2">
    <source>
        <dbReference type="EMBL" id="AFR69739.1"/>
    </source>
</evidence>
<feature type="region of interest" description="Disordered" evidence="1">
    <location>
        <begin position="32"/>
        <end position="55"/>
    </location>
</feature>
<dbReference type="Gene3D" id="3.80.10.10">
    <property type="entry name" value="Ribonuclease Inhibitor"/>
    <property type="match status" value="1"/>
</dbReference>
<dbReference type="KEGG" id="bpj:B2904_orf384"/>